<dbReference type="GO" id="GO:0002188">
    <property type="term" value="P:translation reinitiation"/>
    <property type="evidence" value="ECO:0007669"/>
    <property type="project" value="TreeGrafter"/>
</dbReference>
<feature type="coiled-coil region" evidence="8">
    <location>
        <begin position="561"/>
        <end position="595"/>
    </location>
</feature>
<dbReference type="GO" id="GO:0071541">
    <property type="term" value="C:eukaryotic translation initiation factor 3 complex, eIF3m"/>
    <property type="evidence" value="ECO:0007669"/>
    <property type="project" value="TreeGrafter"/>
</dbReference>
<keyword evidence="3 8" id="KW-0396">Initiation factor</keyword>
<dbReference type="Gene3D" id="1.25.40.860">
    <property type="match status" value="2"/>
</dbReference>
<gene>
    <name evidence="8" type="primary">EIF3A</name>
    <name evidence="8" type="synonym">EIF3S10</name>
    <name evidence="11" type="ORF">GDO78_020466</name>
</gene>
<dbReference type="EMBL" id="WNTK01005062">
    <property type="protein sequence ID" value="KAG9464119.1"/>
    <property type="molecule type" value="Genomic_DNA"/>
</dbReference>
<evidence type="ECO:0000256" key="5">
    <source>
        <dbReference type="ARBA" id="ARBA00022884"/>
    </source>
</evidence>
<feature type="initiator methionine" description="Removed" evidence="8">
    <location>
        <position position="1"/>
    </location>
</feature>
<keyword evidence="2 8" id="KW-0963">Cytoplasm</keyword>
<evidence type="ECO:0000259" key="10">
    <source>
        <dbReference type="PROSITE" id="PS50250"/>
    </source>
</evidence>
<feature type="compositionally biased region" description="Basic and acidic residues" evidence="9">
    <location>
        <begin position="685"/>
        <end position="824"/>
    </location>
</feature>
<dbReference type="InterPro" id="IPR027512">
    <property type="entry name" value="EIF3A"/>
</dbReference>
<keyword evidence="8" id="KW-0175">Coiled coil</keyword>
<organism evidence="11 12">
    <name type="scientific">Eleutherodactylus coqui</name>
    <name type="common">Puerto Rican coqui</name>
    <dbReference type="NCBI Taxonomy" id="57060"/>
    <lineage>
        <taxon>Eukaryota</taxon>
        <taxon>Metazoa</taxon>
        <taxon>Chordata</taxon>
        <taxon>Craniata</taxon>
        <taxon>Vertebrata</taxon>
        <taxon>Euteleostomi</taxon>
        <taxon>Amphibia</taxon>
        <taxon>Batrachia</taxon>
        <taxon>Anura</taxon>
        <taxon>Neobatrachia</taxon>
        <taxon>Hyloidea</taxon>
        <taxon>Eleutherodactylidae</taxon>
        <taxon>Eleutherodactylinae</taxon>
        <taxon>Eleutherodactylus</taxon>
        <taxon>Eleutherodactylus</taxon>
    </lineage>
</organism>
<evidence type="ECO:0000256" key="3">
    <source>
        <dbReference type="ARBA" id="ARBA00022540"/>
    </source>
</evidence>
<dbReference type="GO" id="GO:0003729">
    <property type="term" value="F:mRNA binding"/>
    <property type="evidence" value="ECO:0007669"/>
    <property type="project" value="TreeGrafter"/>
</dbReference>
<comment type="caution">
    <text evidence="11">The sequence shown here is derived from an EMBL/GenBank/DDBJ whole genome shotgun (WGS) entry which is preliminary data.</text>
</comment>
<dbReference type="SMART" id="SM00088">
    <property type="entry name" value="PINT"/>
    <property type="match status" value="1"/>
</dbReference>
<reference evidence="11" key="1">
    <citation type="thesis" date="2020" institute="ProQuest LLC" country="789 East Eisenhower Parkway, Ann Arbor, MI, USA">
        <title>Comparative Genomics and Chromosome Evolution.</title>
        <authorList>
            <person name="Mudd A.B."/>
        </authorList>
    </citation>
    <scope>NUCLEOTIDE SEQUENCE</scope>
    <source>
        <strain evidence="11">HN-11 Male</strain>
        <tissue evidence="11">Kidney and liver</tissue>
    </source>
</reference>
<dbReference type="Pfam" id="PF01399">
    <property type="entry name" value="PCI"/>
    <property type="match status" value="1"/>
</dbReference>
<comment type="subunit">
    <text evidence="8">Component of the eukaryotic translation initiation factor 3 (eIF-3) complex, which is composed of 13 subunits: EIF3A, EIF3B, EIF3C, EIF3D, EIF3E, EIF3F, EIF3G, EIF3H, EIF3I, EIF3J, EIF3K, EIF3L and EIF3M.</text>
</comment>
<feature type="compositionally biased region" description="Basic and acidic residues" evidence="9">
    <location>
        <begin position="1222"/>
        <end position="1264"/>
    </location>
</feature>
<dbReference type="GO" id="GO:0043226">
    <property type="term" value="C:organelle"/>
    <property type="evidence" value="ECO:0007669"/>
    <property type="project" value="UniProtKB-ARBA"/>
</dbReference>
<evidence type="ECO:0000313" key="11">
    <source>
        <dbReference type="EMBL" id="KAG9464119.1"/>
    </source>
</evidence>
<keyword evidence="4" id="KW-0677">Repeat</keyword>
<dbReference type="FunFam" id="1.25.40.860:FF:000002">
    <property type="entry name" value="Eukaryotic translation initiation factor 3 subunit A"/>
    <property type="match status" value="1"/>
</dbReference>
<feature type="region of interest" description="Disordered" evidence="9">
    <location>
        <begin position="685"/>
        <end position="1362"/>
    </location>
</feature>
<dbReference type="GO" id="GO:0003743">
    <property type="term" value="F:translation initiation factor activity"/>
    <property type="evidence" value="ECO:0007669"/>
    <property type="project" value="UniProtKB-UniRule"/>
</dbReference>
<dbReference type="Proteomes" id="UP000770717">
    <property type="component" value="Unassembled WGS sequence"/>
</dbReference>
<feature type="domain" description="PCI" evidence="10">
    <location>
        <begin position="209"/>
        <end position="392"/>
    </location>
</feature>
<name>A0A8J6BFN4_ELECQ</name>
<dbReference type="FunFam" id="1.25.40.860:FF:000001">
    <property type="entry name" value="Eukaryotic translation initiation factor 3 subunit A"/>
    <property type="match status" value="1"/>
</dbReference>
<dbReference type="Pfam" id="PF22591">
    <property type="entry name" value="eIF3a_PCI_TPR-like"/>
    <property type="match status" value="1"/>
</dbReference>
<dbReference type="HAMAP" id="MF_03000">
    <property type="entry name" value="eIF3a"/>
    <property type="match status" value="1"/>
</dbReference>
<dbReference type="GO" id="GO:0033290">
    <property type="term" value="C:eukaryotic 48S preinitiation complex"/>
    <property type="evidence" value="ECO:0007669"/>
    <property type="project" value="UniProtKB-UniRule"/>
</dbReference>
<dbReference type="OrthoDB" id="18884at2759"/>
<evidence type="ECO:0000256" key="8">
    <source>
        <dbReference type="HAMAP-Rule" id="MF_03000"/>
    </source>
</evidence>
<accession>A0A8J6BFN4</accession>
<dbReference type="PROSITE" id="PS50250">
    <property type="entry name" value="PCI"/>
    <property type="match status" value="1"/>
</dbReference>
<keyword evidence="12" id="KW-1185">Reference proteome</keyword>
<comment type="subcellular location">
    <subcellularLocation>
        <location evidence="1 8">Cytoplasm</location>
    </subcellularLocation>
</comment>
<evidence type="ECO:0000313" key="12">
    <source>
        <dbReference type="Proteomes" id="UP000770717"/>
    </source>
</evidence>
<dbReference type="GO" id="GO:0016282">
    <property type="term" value="C:eukaryotic 43S preinitiation complex"/>
    <property type="evidence" value="ECO:0007669"/>
    <property type="project" value="UniProtKB-UniRule"/>
</dbReference>
<feature type="compositionally biased region" description="Basic and acidic residues" evidence="9">
    <location>
        <begin position="863"/>
        <end position="1203"/>
    </location>
</feature>
<dbReference type="GO" id="GO:0001732">
    <property type="term" value="P:formation of cytoplasmic translation initiation complex"/>
    <property type="evidence" value="ECO:0007669"/>
    <property type="project" value="UniProtKB-UniRule"/>
</dbReference>
<dbReference type="InterPro" id="IPR054711">
    <property type="entry name" value="eIF3a_PCI_TPR-like"/>
</dbReference>
<dbReference type="FunFam" id="4.10.860.10:FF:000001">
    <property type="entry name" value="Eukaryotic translation initiation factor 3 subunit A"/>
    <property type="match status" value="1"/>
</dbReference>
<dbReference type="GO" id="GO:0071540">
    <property type="term" value="C:eukaryotic translation initiation factor 3 complex, eIF3e"/>
    <property type="evidence" value="ECO:0007669"/>
    <property type="project" value="TreeGrafter"/>
</dbReference>
<evidence type="ECO:0000256" key="2">
    <source>
        <dbReference type="ARBA" id="ARBA00022490"/>
    </source>
</evidence>
<evidence type="ECO:0000256" key="6">
    <source>
        <dbReference type="ARBA" id="ARBA00022917"/>
    </source>
</evidence>
<dbReference type="PANTHER" id="PTHR14005">
    <property type="entry name" value="EUKARYOTIC TRANSLATION INITIATION FACTOR 3, THETA SUBUNIT"/>
    <property type="match status" value="1"/>
</dbReference>
<feature type="compositionally biased region" description="Basic and acidic residues" evidence="9">
    <location>
        <begin position="833"/>
        <end position="854"/>
    </location>
</feature>
<evidence type="ECO:0000256" key="4">
    <source>
        <dbReference type="ARBA" id="ARBA00022737"/>
    </source>
</evidence>
<dbReference type="InterPro" id="IPR000717">
    <property type="entry name" value="PCI_dom"/>
</dbReference>
<keyword evidence="6 8" id="KW-0648">Protein biosynthesis</keyword>
<evidence type="ECO:0000256" key="7">
    <source>
        <dbReference type="ARBA" id="ARBA00057145"/>
    </source>
</evidence>
<evidence type="ECO:0000256" key="1">
    <source>
        <dbReference type="ARBA" id="ARBA00004496"/>
    </source>
</evidence>
<keyword evidence="5 8" id="KW-0694">RNA-binding</keyword>
<dbReference type="PANTHER" id="PTHR14005:SF0">
    <property type="entry name" value="EUKARYOTIC TRANSLATION INITIATION FACTOR 3 SUBUNIT A"/>
    <property type="match status" value="1"/>
</dbReference>
<evidence type="ECO:0000256" key="9">
    <source>
        <dbReference type="SAM" id="MobiDB-lite"/>
    </source>
</evidence>
<protein>
    <recommendedName>
        <fullName evidence="8">Eukaryotic translation initiation factor 3 subunit A</fullName>
        <shortName evidence="8">eIF3a</shortName>
    </recommendedName>
    <alternativeName>
        <fullName evidence="8">Eukaryotic translation initiation factor 3 subunit 10</fullName>
    </alternativeName>
    <alternativeName>
        <fullName evidence="8">eIF-3-theta</fullName>
    </alternativeName>
</protein>
<sequence>MAVNTADPASVRTCCCLHGCVLLSAVSGEDTQDRTDRLLLTPWVKFLWESYRQCLDLLRNNSKVERLYHDIAQQAFKFCLLYTRKAEFRKLCDNLRMHLGQIQRHHNQSTAINLNNPESQSMHLETRLVQLDSAISMELWQEAFKAVEDIHGLFALSKKPPKPQLMANYYNKVSTVFWKSGNALFHASTLHRLYHLSREMRKNLTQEEMQRMSTRVLLATLSIPITPERTDIARLLDMDGIIVEKQRRLATLLGLQSPPTRVGLINDMVRFNVLQYVVPEVKELYNWLEVDFHPLKLSARVTKVLDWVKEQAEKEPELQQYMLQLQNNTILRLLQQVAQIYQSIEFSRLTSLVPFVDAFLLERAIVDAARHCDLQVRIDHSCRTLSFGSDLNYSTREDAPLGPFLQNMPSAHIRNQLTAMSSVLAKAVATIKPAHILQEKEEQQQLAITSFLKNSRKEHQRILARRQTIEERKERLENLNIQREKEELEQREAELQKVRKAEEERLRLEAKEREKERILQEHEQIKKKTVRERLEQIKKTELGAKAFKDIDIENLEELDPDFIMAKQVEQLEKEKKELQERLKNQEKKIDYFERAKRLEEIPPIKKAYEEQRIMDMELWEQQEADRISSLMLEREKAVEHKNRMSRMLEDRDMFVSKLKSARLSVYEEKLKQFQERLAEEKAARLEERKRQRKEDRRIAYYQSKEEEEQRIQEEQLKKERDERERVENEKREAEQREYQERIKKLEEQERKKRQRELEIEERERRRDEERRGGDDPFKKDSSRWSSREAESGWRRGGDTDDHSKPLEREWRRGQDTDRSTKSEAEENAPAHSEGSDFKKDDEGRLDEAKRRFEEDLALPHSGPNDEKGPKRDVEEDKGSWRGAEEDRGPKRGFDDDQGPKRGFDDDQGPKRGFDDDQGPKRGFDDDRGPKRGFDDDRGPRRGFDDDRGPRGGFDDDRGPKRGFDDDRGPRRGFDDDRGPRRGFDDDRGPRRGFDEDRGPRRGFDDDRGPRRGFDDDRGPRRGFDDDRGPRRGFDDDRAPRRGFDDDRAPRRGFDDDRGPRRGFDDDRGPRRGFDDDRGPRRGFDDDRGPRRGFDDDRGPRRGFDDDRGPRRGFDEDRGPRRGFDEDRGPRRGFDEDRGPRRGFDEDRGPKRGFDEDRGPRRGFDEDRTPRRGLEEDRGSWRSGEDDRGSRRGGDEDRGPRRGGDDEDDQSAWKPFGSTRPGGWREREKAREDSWGPPRESKPSEDHDWSRGERVADSEAERRPAPEQSAWRRGGEAALSGRRGSPGDEDDDKEEERRPLRTERDEPSPWRRAEDKEERVTPRRAPVADKEKSSWRTEKKEEKEAPRRTKNETDEEGWTTVRR</sequence>
<comment type="function">
    <text evidence="8">RNA-binding component of the eukaryotic translation initiation factor 3 (eIF-3) complex, which is involved in protein synthesis of a specialized repertoire of mRNAs and, together with other initiation factors, stimulates binding of mRNA and methionyl-tRNAi to the 40S ribosome. The eIF-3 complex specifically targets and initiates translation of a subset of mRNAs involved in cell proliferation.</text>
</comment>
<comment type="similarity">
    <text evidence="8">Belongs to the eIF-3 subunit A family.</text>
</comment>
<feature type="compositionally biased region" description="Basic and acidic residues" evidence="9">
    <location>
        <begin position="1294"/>
        <end position="1351"/>
    </location>
</feature>
<comment type="function">
    <text evidence="7">RNA-binding component of the eukaryotic translation initiation factor 3 (eIF-3) complex, which is required for several steps in the initiation of protein synthesis. The eIF-3 complex associates with the 40S ribosome and facilitates the recruitment of eIF-1, eIF-1A, eIF-2:GTP:methionyl-tRNAi and eIF-5 to form the 43S pre-initiation complex (43S PIC). The eIF-3 complex stimulates mRNA recruitment to the 43S PIC and scanning of the mRNA for AUG recognition. The eIF-3 complex is also required for disassembly and recycling of post-termination ribosomal complexes and subsequently prevents premature joining of the 40S and 60S ribosomal subunits prior to initiation. The eIF-3 complex specifically targets and initiates translation of a subset of mRNAs involved in cell proliferation, including cell cycling, differentiation and apoptosis, and uses different modes of RNA stem-loop binding to exert either translational activation or repression.</text>
</comment>
<proteinExistence type="inferred from homology"/>
<dbReference type="Gene3D" id="4.10.860.10">
    <property type="entry name" value="UVR domain"/>
    <property type="match status" value="1"/>
</dbReference>
<feature type="coiled-coil region" evidence="8">
    <location>
        <begin position="452"/>
        <end position="528"/>
    </location>
</feature>
<dbReference type="GO" id="GO:0043614">
    <property type="term" value="C:multi-eIF complex"/>
    <property type="evidence" value="ECO:0007669"/>
    <property type="project" value="TreeGrafter"/>
</dbReference>